<comment type="caution">
    <text evidence="2">The sequence shown here is derived from an EMBL/GenBank/DDBJ whole genome shotgun (WGS) entry which is preliminary data.</text>
</comment>
<evidence type="ECO:0000313" key="3">
    <source>
        <dbReference type="Proteomes" id="UP000542342"/>
    </source>
</evidence>
<keyword evidence="1" id="KW-0472">Membrane</keyword>
<organism evidence="2 3">
    <name type="scientific">Thermogemmata fonticola</name>
    <dbReference type="NCBI Taxonomy" id="2755323"/>
    <lineage>
        <taxon>Bacteria</taxon>
        <taxon>Pseudomonadati</taxon>
        <taxon>Planctomycetota</taxon>
        <taxon>Planctomycetia</taxon>
        <taxon>Gemmatales</taxon>
        <taxon>Gemmataceae</taxon>
        <taxon>Thermogemmata</taxon>
    </lineage>
</organism>
<protein>
    <submittedName>
        <fullName evidence="2">Uncharacterized protein</fullName>
    </submittedName>
</protein>
<keyword evidence="1" id="KW-0812">Transmembrane</keyword>
<gene>
    <name evidence="2" type="ORF">H0921_02810</name>
</gene>
<evidence type="ECO:0000313" key="2">
    <source>
        <dbReference type="EMBL" id="MBA2225087.1"/>
    </source>
</evidence>
<accession>A0A7V8VC83</accession>
<dbReference type="AlphaFoldDB" id="A0A7V8VC83"/>
<reference evidence="2 3" key="1">
    <citation type="submission" date="2020-07" db="EMBL/GenBank/DDBJ databases">
        <title>Thermogemmata thermophila gen. nov., sp. nov., a novel moderate thermophilic planctomycete from a Kamchatka hot spring.</title>
        <authorList>
            <person name="Elcheninov A.G."/>
            <person name="Podosokorskaya O.A."/>
            <person name="Kovaleva O.L."/>
            <person name="Novikov A."/>
            <person name="Bonch-Osmolovskaya E.A."/>
            <person name="Toshchakov S.V."/>
            <person name="Kublanov I.V."/>
        </authorList>
    </citation>
    <scope>NUCLEOTIDE SEQUENCE [LARGE SCALE GENOMIC DNA]</scope>
    <source>
        <strain evidence="2 3">2918</strain>
    </source>
</reference>
<dbReference type="RefSeq" id="WP_194536484.1">
    <property type="nucleotide sequence ID" value="NZ_JACEFB010000001.1"/>
</dbReference>
<name>A0A7V8VC83_9BACT</name>
<evidence type="ECO:0000256" key="1">
    <source>
        <dbReference type="SAM" id="Phobius"/>
    </source>
</evidence>
<keyword evidence="3" id="KW-1185">Reference proteome</keyword>
<proteinExistence type="predicted"/>
<feature type="transmembrane region" description="Helical" evidence="1">
    <location>
        <begin position="72"/>
        <end position="95"/>
    </location>
</feature>
<sequence length="105" mass="12083">MVMRNGRDSGNAQQHWWDDLPPAIRRRFRNVIQEQLLQEEEWNSPPASPVVRPTTLPSEGSEREFVWDLLRLTGTFLLVIFIVLLLMLGCVTFLSNGGHPGPWPF</sequence>
<dbReference type="Proteomes" id="UP000542342">
    <property type="component" value="Unassembled WGS sequence"/>
</dbReference>
<keyword evidence="1" id="KW-1133">Transmembrane helix</keyword>
<dbReference type="EMBL" id="JACEFB010000001">
    <property type="protein sequence ID" value="MBA2225087.1"/>
    <property type="molecule type" value="Genomic_DNA"/>
</dbReference>